<dbReference type="HOGENOM" id="CLU_801142_0_0_7"/>
<reference evidence="5 6" key="1">
    <citation type="submission" date="2009-01" db="EMBL/GenBank/DDBJ databases">
        <title>Complete sequence of Geobacter sp. FRC-32.</title>
        <authorList>
            <consortium name="US DOE Joint Genome Institute"/>
            <person name="Lucas S."/>
            <person name="Copeland A."/>
            <person name="Lapidus A."/>
            <person name="Glavina del Rio T."/>
            <person name="Dalin E."/>
            <person name="Tice H."/>
            <person name="Bruce D."/>
            <person name="Goodwin L."/>
            <person name="Pitluck S."/>
            <person name="Saunders E."/>
            <person name="Brettin T."/>
            <person name="Detter J.C."/>
            <person name="Han C."/>
            <person name="Larimer F."/>
            <person name="Land M."/>
            <person name="Hauser L."/>
            <person name="Kyrpides N."/>
            <person name="Ovchinnikova G."/>
            <person name="Kostka J."/>
            <person name="Richardson P."/>
        </authorList>
    </citation>
    <scope>NUCLEOTIDE SEQUENCE [LARGE SCALE GENOMIC DNA]</scope>
    <source>
        <strain evidence="6">DSM 22248 / JCM 15807 / FRC-32</strain>
    </source>
</reference>
<dbReference type="PROSITE" id="PS50005">
    <property type="entry name" value="TPR"/>
    <property type="match status" value="1"/>
</dbReference>
<evidence type="ECO:0000256" key="4">
    <source>
        <dbReference type="SAM" id="MobiDB-lite"/>
    </source>
</evidence>
<keyword evidence="1" id="KW-0677">Repeat</keyword>
<keyword evidence="6" id="KW-1185">Reference proteome</keyword>
<proteinExistence type="predicted"/>
<keyword evidence="2 3" id="KW-0802">TPR repeat</keyword>
<dbReference type="InterPro" id="IPR051012">
    <property type="entry name" value="CellSynth/LPSAsmb/PSIAsmb"/>
</dbReference>
<name>B9M3I3_GEODF</name>
<dbReference type="Gene3D" id="1.25.40.10">
    <property type="entry name" value="Tetratricopeptide repeat domain"/>
    <property type="match status" value="1"/>
</dbReference>
<evidence type="ECO:0000313" key="6">
    <source>
        <dbReference type="Proteomes" id="UP000007721"/>
    </source>
</evidence>
<dbReference type="PANTHER" id="PTHR45586">
    <property type="entry name" value="TPR REPEAT-CONTAINING PROTEIN PA4667"/>
    <property type="match status" value="1"/>
</dbReference>
<dbReference type="InterPro" id="IPR011990">
    <property type="entry name" value="TPR-like_helical_dom_sf"/>
</dbReference>
<dbReference type="Pfam" id="PF14559">
    <property type="entry name" value="TPR_19"/>
    <property type="match status" value="1"/>
</dbReference>
<dbReference type="AlphaFoldDB" id="B9M3I3"/>
<gene>
    <name evidence="5" type="ordered locus">Geob_3061</name>
</gene>
<dbReference type="RefSeq" id="WP_012648132.1">
    <property type="nucleotide sequence ID" value="NC_011979.1"/>
</dbReference>
<dbReference type="KEGG" id="geo:Geob_3061"/>
<dbReference type="InterPro" id="IPR019734">
    <property type="entry name" value="TPR_rpt"/>
</dbReference>
<dbReference type="SMART" id="SM00028">
    <property type="entry name" value="TPR"/>
    <property type="match status" value="3"/>
</dbReference>
<feature type="compositionally biased region" description="Low complexity" evidence="4">
    <location>
        <begin position="133"/>
        <end position="153"/>
    </location>
</feature>
<feature type="region of interest" description="Disordered" evidence="4">
    <location>
        <begin position="130"/>
        <end position="153"/>
    </location>
</feature>
<dbReference type="EMBL" id="CP001390">
    <property type="protein sequence ID" value="ACM21404.1"/>
    <property type="molecule type" value="Genomic_DNA"/>
</dbReference>
<evidence type="ECO:0000256" key="1">
    <source>
        <dbReference type="ARBA" id="ARBA00022737"/>
    </source>
</evidence>
<sequence>MDQDTLSFWADIGKYEETLAKDPKSFCFAPLADLYRKLGLLDEAITVASKGCDRHPGYIGGFMALGRAYYEKGMKEESRAALEKVIDATPENHLAQKLLSQLYFETGDKVSAKQSLQMLLSLNPDDKESRDLLSSLQSGHSSSVDVSSGSPADSSFSFDTDVVQGTALECELALDDVEIIEELTEEIIDHLEKNAADEVELSTGMESETDRKDPLKTATLAELYVSQGFLPSALSIYRELLKSEPGNKHYERRLLQIRQAVAVQEKEAQQPVETLSTGLVEFVPDNTSQQHSEAVSNDSDPVAALEGWLENIQRRR</sequence>
<evidence type="ECO:0000256" key="3">
    <source>
        <dbReference type="PROSITE-ProRule" id="PRU00339"/>
    </source>
</evidence>
<feature type="repeat" description="TPR" evidence="3">
    <location>
        <begin position="59"/>
        <end position="92"/>
    </location>
</feature>
<protein>
    <submittedName>
        <fullName evidence="5">TPR domain protein</fullName>
    </submittedName>
</protein>
<organism evidence="5 6">
    <name type="scientific">Geotalea daltonii (strain DSM 22248 / JCM 15807 / FRC-32)</name>
    <name type="common">Geobacter daltonii</name>
    <dbReference type="NCBI Taxonomy" id="316067"/>
    <lineage>
        <taxon>Bacteria</taxon>
        <taxon>Pseudomonadati</taxon>
        <taxon>Thermodesulfobacteriota</taxon>
        <taxon>Desulfuromonadia</taxon>
        <taxon>Geobacterales</taxon>
        <taxon>Geobacteraceae</taxon>
        <taxon>Geotalea</taxon>
    </lineage>
</organism>
<dbReference type="PANTHER" id="PTHR45586:SF1">
    <property type="entry name" value="LIPOPOLYSACCHARIDE ASSEMBLY PROTEIN B"/>
    <property type="match status" value="1"/>
</dbReference>
<evidence type="ECO:0000256" key="2">
    <source>
        <dbReference type="ARBA" id="ARBA00022803"/>
    </source>
</evidence>
<dbReference type="eggNOG" id="COG0457">
    <property type="taxonomic scope" value="Bacteria"/>
</dbReference>
<dbReference type="STRING" id="316067.Geob_3061"/>
<dbReference type="SUPFAM" id="SSF48452">
    <property type="entry name" value="TPR-like"/>
    <property type="match status" value="1"/>
</dbReference>
<dbReference type="Proteomes" id="UP000007721">
    <property type="component" value="Chromosome"/>
</dbReference>
<accession>B9M3I3</accession>
<evidence type="ECO:0000313" key="5">
    <source>
        <dbReference type="EMBL" id="ACM21404.1"/>
    </source>
</evidence>